<proteinExistence type="inferred from homology"/>
<dbReference type="PANTHER" id="PTHR38683:SF1">
    <property type="entry name" value="CHORISMATE PYRUVATE-LYASE"/>
    <property type="match status" value="1"/>
</dbReference>
<dbReference type="HAMAP" id="MF_01632">
    <property type="entry name" value="UbiC"/>
    <property type="match status" value="1"/>
</dbReference>
<name>A0A9Q8Q041_9GAMM</name>
<evidence type="ECO:0000256" key="1">
    <source>
        <dbReference type="ARBA" id="ARBA00022490"/>
    </source>
</evidence>
<feature type="binding site" evidence="4">
    <location>
        <position position="118"/>
    </location>
    <ligand>
        <name>substrate</name>
    </ligand>
</feature>
<feature type="binding site" evidence="4">
    <location>
        <position position="159"/>
    </location>
    <ligand>
        <name>substrate</name>
    </ligand>
</feature>
<evidence type="ECO:0000313" key="5">
    <source>
        <dbReference type="EMBL" id="UNH30473.1"/>
    </source>
</evidence>
<dbReference type="NCBIfam" id="NF008656">
    <property type="entry name" value="PRK11655.1"/>
    <property type="match status" value="1"/>
</dbReference>
<dbReference type="EMBL" id="CP093245">
    <property type="protein sequence ID" value="UNH30473.1"/>
    <property type="molecule type" value="Genomic_DNA"/>
</dbReference>
<dbReference type="GO" id="GO:0042866">
    <property type="term" value="P:pyruvate biosynthetic process"/>
    <property type="evidence" value="ECO:0007669"/>
    <property type="project" value="UniProtKB-UniRule"/>
</dbReference>
<dbReference type="GO" id="GO:0008813">
    <property type="term" value="F:chorismate lyase activity"/>
    <property type="evidence" value="ECO:0007669"/>
    <property type="project" value="UniProtKB-UniRule"/>
</dbReference>
<comment type="function">
    <text evidence="4">Removes the pyruvyl group from chorismate, with concomitant aromatization of the ring, to provide 4-hydroxybenzoate (4HB) for the ubiquinone pathway.</text>
</comment>
<dbReference type="GO" id="GO:0006744">
    <property type="term" value="P:ubiquinone biosynthetic process"/>
    <property type="evidence" value="ECO:0007669"/>
    <property type="project" value="UniProtKB-UniRule"/>
</dbReference>
<sequence length="169" mass="19630">MMIDETVLTSRPIAWQVAEEISVPEKIHDWLMELGSMTRRFEQYCQQVTVEPYQEKFITAAELNPGEADCLSVSQRYWLREVILYGDNIPWLLGRTLVPEETLVGDEQRLVDLGTIPLGKYLFSGNNLTRDYIHIGKQCDRWARRSLLRLSNKPLLLTELFLPESPAYK</sequence>
<keyword evidence="2 4" id="KW-0831">Ubiquinone biosynthesis</keyword>
<dbReference type="InterPro" id="IPR028978">
    <property type="entry name" value="Chorismate_lyase_/UTRA_dom_sf"/>
</dbReference>
<dbReference type="Gene3D" id="3.40.1410.10">
    <property type="entry name" value="Chorismate lyase-like"/>
    <property type="match status" value="1"/>
</dbReference>
<comment type="pathway">
    <text evidence="4">Cofactor biosynthesis; ubiquinone biosynthesis.</text>
</comment>
<keyword evidence="4" id="KW-0670">Pyruvate</keyword>
<dbReference type="Proteomes" id="UP000829116">
    <property type="component" value="Chromosome"/>
</dbReference>
<feature type="binding site" evidence="4">
    <location>
        <position position="37"/>
    </location>
    <ligand>
        <name>substrate</name>
    </ligand>
</feature>
<organism evidence="5 6">
    <name type="scientific">Moellerella wisconsensis</name>
    <dbReference type="NCBI Taxonomy" id="158849"/>
    <lineage>
        <taxon>Bacteria</taxon>
        <taxon>Pseudomonadati</taxon>
        <taxon>Pseudomonadota</taxon>
        <taxon>Gammaproteobacteria</taxon>
        <taxon>Enterobacterales</taxon>
        <taxon>Morganellaceae</taxon>
        <taxon>Moellerella</taxon>
    </lineage>
</organism>
<dbReference type="InterPro" id="IPR007440">
    <property type="entry name" value="Chorismate--pyruvate_lyase"/>
</dbReference>
<comment type="similarity">
    <text evidence="4">Belongs to the UbiC family.</text>
</comment>
<feature type="binding site" evidence="4">
    <location>
        <position position="80"/>
    </location>
    <ligand>
        <name>substrate</name>
    </ligand>
</feature>
<reference evidence="5" key="1">
    <citation type="submission" date="2022-03" db="EMBL/GenBank/DDBJ databases">
        <title>ESBL-producing Moellerella wisconsensis and Escherichia marmotae isolated from wild game meat.</title>
        <authorList>
            <person name="Biggel M."/>
        </authorList>
    </citation>
    <scope>NUCLEOTIDE SEQUENCE</scope>
    <source>
        <strain evidence="5">W51</strain>
    </source>
</reference>
<dbReference type="Pfam" id="PF04345">
    <property type="entry name" value="Chor_lyase"/>
    <property type="match status" value="1"/>
</dbReference>
<keyword evidence="3 4" id="KW-0456">Lyase</keyword>
<keyword evidence="1 4" id="KW-0963">Cytoplasm</keyword>
<evidence type="ECO:0000256" key="4">
    <source>
        <dbReference type="HAMAP-Rule" id="MF_01632"/>
    </source>
</evidence>
<comment type="catalytic activity">
    <reaction evidence="4">
        <text>chorismate = 4-hydroxybenzoate + pyruvate</text>
        <dbReference type="Rhea" id="RHEA:16505"/>
        <dbReference type="ChEBI" id="CHEBI:15361"/>
        <dbReference type="ChEBI" id="CHEBI:17879"/>
        <dbReference type="ChEBI" id="CHEBI:29748"/>
        <dbReference type="EC" id="4.1.3.40"/>
    </reaction>
</comment>
<dbReference type="SUPFAM" id="SSF64288">
    <property type="entry name" value="Chorismate lyase-like"/>
    <property type="match status" value="1"/>
</dbReference>
<dbReference type="AlphaFoldDB" id="A0A9Q8Q041"/>
<gene>
    <name evidence="4 5" type="primary">ubiC</name>
    <name evidence="5" type="ORF">MNY72_14220</name>
</gene>
<evidence type="ECO:0000256" key="3">
    <source>
        <dbReference type="ARBA" id="ARBA00023239"/>
    </source>
</evidence>
<accession>A0A9Q8Q041</accession>
<comment type="subcellular location">
    <subcellularLocation>
        <location evidence="4">Cytoplasm</location>
    </subcellularLocation>
</comment>
<evidence type="ECO:0000313" key="6">
    <source>
        <dbReference type="Proteomes" id="UP000829116"/>
    </source>
</evidence>
<dbReference type="EC" id="4.1.3.40" evidence="4"/>
<evidence type="ECO:0000256" key="2">
    <source>
        <dbReference type="ARBA" id="ARBA00022688"/>
    </source>
</evidence>
<dbReference type="PANTHER" id="PTHR38683">
    <property type="entry name" value="CHORISMATE PYRUVATE-LYASE"/>
    <property type="match status" value="1"/>
</dbReference>
<protein>
    <recommendedName>
        <fullName evidence="4">Chorismate pyruvate-lyase</fullName>
        <shortName evidence="4">CL</shortName>
        <shortName evidence="4">CPL</shortName>
        <ecNumber evidence="4">4.1.3.40</ecNumber>
    </recommendedName>
</protein>
<comment type="subunit">
    <text evidence="4">Monomer.</text>
</comment>
<dbReference type="GO" id="GO:0005829">
    <property type="term" value="C:cytosol"/>
    <property type="evidence" value="ECO:0007669"/>
    <property type="project" value="TreeGrafter"/>
</dbReference>